<dbReference type="RefSeq" id="WP_377602596.1">
    <property type="nucleotide sequence ID" value="NZ_JBHUME010000007.1"/>
</dbReference>
<gene>
    <name evidence="2 5" type="primary">bshC</name>
    <name evidence="5" type="ORF">ACFSUF_10220</name>
</gene>
<name>A0ABW5PD15_9BACL</name>
<dbReference type="InterPro" id="IPR055399">
    <property type="entry name" value="CC_BshC"/>
</dbReference>
<proteinExistence type="inferred from homology"/>
<evidence type="ECO:0000256" key="1">
    <source>
        <dbReference type="ARBA" id="ARBA00022598"/>
    </source>
</evidence>
<feature type="domain" description="Bacillithiol biosynthesis BshC N-terminal Rossmann-like" evidence="3">
    <location>
        <begin position="1"/>
        <end position="384"/>
    </location>
</feature>
<accession>A0ABW5PD15</accession>
<dbReference type="EC" id="6.-.-.-" evidence="2"/>
<protein>
    <recommendedName>
        <fullName evidence="2">Putative cysteine ligase BshC</fullName>
        <ecNumber evidence="2">6.-.-.-</ecNumber>
    </recommendedName>
</protein>
<keyword evidence="6" id="KW-1185">Reference proteome</keyword>
<evidence type="ECO:0000256" key="2">
    <source>
        <dbReference type="HAMAP-Rule" id="MF_01867"/>
    </source>
</evidence>
<evidence type="ECO:0000313" key="6">
    <source>
        <dbReference type="Proteomes" id="UP001597541"/>
    </source>
</evidence>
<comment type="caution">
    <text evidence="5">The sequence shown here is derived from an EMBL/GenBank/DDBJ whole genome shotgun (WGS) entry which is preliminary data.</text>
</comment>
<evidence type="ECO:0000259" key="3">
    <source>
        <dbReference type="Pfam" id="PF10079"/>
    </source>
</evidence>
<dbReference type="InterPro" id="IPR011199">
    <property type="entry name" value="Bacillithiol_biosynth_BshC"/>
</dbReference>
<keyword evidence="1 2" id="KW-0436">Ligase</keyword>
<evidence type="ECO:0000313" key="5">
    <source>
        <dbReference type="EMBL" id="MFD2612796.1"/>
    </source>
</evidence>
<dbReference type="Pfam" id="PF24850">
    <property type="entry name" value="CC_BshC"/>
    <property type="match status" value="1"/>
</dbReference>
<sequence>MKTEQVQWKRSQPLAEAYIRNYTQVSSLYEYDPSASASWKERAAWLESSEGQVQRVARSAVADVLEAYNRRAGAGEETLANVRRLRESGTLAVVGGQQAGLFTGPLLVIYKAVTILQTAKRAEAALGVPVVPVFWIAGEDHDFDEANHTFVLNAESQIHKLKIEHPTGHRTAVSRTAIDSAVWEDALNELSGLLQDTEFKPVLLGQLREAAASSATLSDFFARSMAQLFGRYGLVLLDSDDPNLRALEGPMFAQLIGRNGALADALQSAKRRIEAAGFAPAAEVVPQNANVFVFRDGERVLLQRDGADFTDKRGTFRLSEAQLLAAAGSEPGTFSNNVMTRPLMQDVLLPVLASVLGPGELAYWALTKDAFREFGLRMPLLVPRQEYTLVEGTLHKHFTKFGLSAEDALFRLEECKQAWLEGQDTLQLKERFAAARNEFHAMYAPLVELVGTINNGVGQLAETNRQRILDQIEFLEGKAQDAYHAQFDASLRHWERIGAVLTPLGRPQERVLNVYHFINKFGEDWLHGLIGREPQTSKDHQIVYL</sequence>
<dbReference type="NCBIfam" id="TIGR03998">
    <property type="entry name" value="thiol_BshC"/>
    <property type="match status" value="1"/>
</dbReference>
<feature type="domain" description="Bacillithiol biosynthesis BshC C-terminal coiled-coil" evidence="4">
    <location>
        <begin position="388"/>
        <end position="545"/>
    </location>
</feature>
<dbReference type="Proteomes" id="UP001597541">
    <property type="component" value="Unassembled WGS sequence"/>
</dbReference>
<dbReference type="EMBL" id="JBHUME010000007">
    <property type="protein sequence ID" value="MFD2612796.1"/>
    <property type="molecule type" value="Genomic_DNA"/>
</dbReference>
<organism evidence="5 6">
    <name type="scientific">Paenibacillus gansuensis</name>
    <dbReference type="NCBI Taxonomy" id="306542"/>
    <lineage>
        <taxon>Bacteria</taxon>
        <taxon>Bacillati</taxon>
        <taxon>Bacillota</taxon>
        <taxon>Bacilli</taxon>
        <taxon>Bacillales</taxon>
        <taxon>Paenibacillaceae</taxon>
        <taxon>Paenibacillus</taxon>
    </lineage>
</organism>
<reference evidence="6" key="1">
    <citation type="journal article" date="2019" name="Int. J. Syst. Evol. Microbiol.">
        <title>The Global Catalogue of Microorganisms (GCM) 10K type strain sequencing project: providing services to taxonomists for standard genome sequencing and annotation.</title>
        <authorList>
            <consortium name="The Broad Institute Genomics Platform"/>
            <consortium name="The Broad Institute Genome Sequencing Center for Infectious Disease"/>
            <person name="Wu L."/>
            <person name="Ma J."/>
        </authorList>
    </citation>
    <scope>NUCLEOTIDE SEQUENCE [LARGE SCALE GENOMIC DNA]</scope>
    <source>
        <strain evidence="6">KCTC 3950</strain>
    </source>
</reference>
<dbReference type="Pfam" id="PF10079">
    <property type="entry name" value="Rossmann-like_BshC"/>
    <property type="match status" value="1"/>
</dbReference>
<dbReference type="HAMAP" id="MF_01867">
    <property type="entry name" value="BshC"/>
    <property type="match status" value="1"/>
</dbReference>
<dbReference type="InterPro" id="IPR055398">
    <property type="entry name" value="Rossmann-like_BshC"/>
</dbReference>
<comment type="function">
    <text evidence="2">Involved in bacillithiol (BSH) biosynthesis. May catalyze the last step of the pathway, the addition of cysteine to glucosamine malate (GlcN-Mal) to generate BSH.</text>
</comment>
<evidence type="ECO:0000259" key="4">
    <source>
        <dbReference type="Pfam" id="PF24850"/>
    </source>
</evidence>
<comment type="similarity">
    <text evidence="2">Belongs to the BshC family.</text>
</comment>
<dbReference type="PIRSF" id="PIRSF012535">
    <property type="entry name" value="UCP012535"/>
    <property type="match status" value="1"/>
</dbReference>